<dbReference type="GO" id="GO:0008234">
    <property type="term" value="F:cysteine-type peptidase activity"/>
    <property type="evidence" value="ECO:0007669"/>
    <property type="project" value="UniProtKB-KW"/>
</dbReference>
<dbReference type="Pfam" id="PF08239">
    <property type="entry name" value="SH3_3"/>
    <property type="match status" value="2"/>
</dbReference>
<dbReference type="PANTHER" id="PTHR47053:SF1">
    <property type="entry name" value="MUREIN DD-ENDOPEPTIDASE MEPH-RELATED"/>
    <property type="match status" value="1"/>
</dbReference>
<dbReference type="PANTHER" id="PTHR47053">
    <property type="entry name" value="MUREIN DD-ENDOPEPTIDASE MEPH-RELATED"/>
    <property type="match status" value="1"/>
</dbReference>
<reference evidence="8" key="1">
    <citation type="submission" date="2020-09" db="EMBL/GenBank/DDBJ databases">
        <title>A novel bacterium of genus Paenibacillus, isolated from South China Sea.</title>
        <authorList>
            <person name="Huang H."/>
            <person name="Mo K."/>
            <person name="Hu Y."/>
        </authorList>
    </citation>
    <scope>NUCLEOTIDE SEQUENCE</scope>
    <source>
        <strain evidence="8">IB182496</strain>
    </source>
</reference>
<dbReference type="PROSITE" id="PS51935">
    <property type="entry name" value="NLPC_P60"/>
    <property type="match status" value="1"/>
</dbReference>
<evidence type="ECO:0000256" key="4">
    <source>
        <dbReference type="ARBA" id="ARBA00022807"/>
    </source>
</evidence>
<keyword evidence="3" id="KW-0378">Hydrolase</keyword>
<organism evidence="8 9">
    <name type="scientific">Paenibacillus sabuli</name>
    <dbReference type="NCBI Taxonomy" id="2772509"/>
    <lineage>
        <taxon>Bacteria</taxon>
        <taxon>Bacillati</taxon>
        <taxon>Bacillota</taxon>
        <taxon>Bacilli</taxon>
        <taxon>Bacillales</taxon>
        <taxon>Paenibacillaceae</taxon>
        <taxon>Paenibacillus</taxon>
    </lineage>
</organism>
<evidence type="ECO:0000313" key="9">
    <source>
        <dbReference type="Proteomes" id="UP000621560"/>
    </source>
</evidence>
<dbReference type="GO" id="GO:0006508">
    <property type="term" value="P:proteolysis"/>
    <property type="evidence" value="ECO:0007669"/>
    <property type="project" value="UniProtKB-KW"/>
</dbReference>
<sequence>MKKLIFLVLAASLVVPTAASAATATVKFGVNFRTAPSTDARVVGMLTRGQQVEIVGQPNSYWYKVKTASGSVGYISTSSKYTSVSGGSSGSANATIARSVNFRSSPKVANNKIGTVPRGANVRIVEQVNSWWVKIVYNGVTGYVDTSFLSSSGGSNSGSESGSAVSGTAASIIADARNLIGKVRYEFGTRNVSRLIFDCSSFTEYVFEKNGVSLKWGTSYQKNAGYGVSKSNLKAGDLVFFDTNGGGINHVGIYISDGEFIHNSPSGNVNISSLSSGYWSKKYVSARRVL</sequence>
<dbReference type="PROSITE" id="PS51781">
    <property type="entry name" value="SH3B"/>
    <property type="match status" value="2"/>
</dbReference>
<feature type="chain" id="PRO_5037458131" evidence="5">
    <location>
        <begin position="22"/>
        <end position="290"/>
    </location>
</feature>
<dbReference type="InterPro" id="IPR051202">
    <property type="entry name" value="Peptidase_C40"/>
</dbReference>
<feature type="domain" description="NlpC/P60" evidence="7">
    <location>
        <begin position="166"/>
        <end position="290"/>
    </location>
</feature>
<proteinExistence type="inferred from homology"/>
<dbReference type="SMART" id="SM00287">
    <property type="entry name" value="SH3b"/>
    <property type="match status" value="2"/>
</dbReference>
<dbReference type="Gene3D" id="2.30.30.40">
    <property type="entry name" value="SH3 Domains"/>
    <property type="match status" value="2"/>
</dbReference>
<comment type="caution">
    <text evidence="8">The sequence shown here is derived from an EMBL/GenBank/DDBJ whole genome shotgun (WGS) entry which is preliminary data.</text>
</comment>
<dbReference type="InterPro" id="IPR003646">
    <property type="entry name" value="SH3-like_bac-type"/>
</dbReference>
<dbReference type="SUPFAM" id="SSF54001">
    <property type="entry name" value="Cysteine proteinases"/>
    <property type="match status" value="1"/>
</dbReference>
<evidence type="ECO:0000313" key="8">
    <source>
        <dbReference type="EMBL" id="MBD2847924.1"/>
    </source>
</evidence>
<dbReference type="EMBL" id="JACXIZ010000047">
    <property type="protein sequence ID" value="MBD2847924.1"/>
    <property type="molecule type" value="Genomic_DNA"/>
</dbReference>
<dbReference type="Pfam" id="PF00877">
    <property type="entry name" value="NLPC_P60"/>
    <property type="match status" value="1"/>
</dbReference>
<feature type="domain" description="SH3b" evidence="6">
    <location>
        <begin position="21"/>
        <end position="84"/>
    </location>
</feature>
<dbReference type="Proteomes" id="UP000621560">
    <property type="component" value="Unassembled WGS sequence"/>
</dbReference>
<feature type="domain" description="SH3b" evidence="6">
    <location>
        <begin position="89"/>
        <end position="153"/>
    </location>
</feature>
<evidence type="ECO:0000256" key="3">
    <source>
        <dbReference type="ARBA" id="ARBA00022801"/>
    </source>
</evidence>
<dbReference type="InterPro" id="IPR038765">
    <property type="entry name" value="Papain-like_cys_pep_sf"/>
</dbReference>
<comment type="similarity">
    <text evidence="1">Belongs to the peptidase C40 family.</text>
</comment>
<evidence type="ECO:0000259" key="6">
    <source>
        <dbReference type="PROSITE" id="PS51781"/>
    </source>
</evidence>
<dbReference type="AlphaFoldDB" id="A0A927BYP0"/>
<evidence type="ECO:0000259" key="7">
    <source>
        <dbReference type="PROSITE" id="PS51935"/>
    </source>
</evidence>
<dbReference type="Gene3D" id="3.90.1720.10">
    <property type="entry name" value="endopeptidase domain like (from Nostoc punctiforme)"/>
    <property type="match status" value="1"/>
</dbReference>
<keyword evidence="2" id="KW-0645">Protease</keyword>
<evidence type="ECO:0000256" key="2">
    <source>
        <dbReference type="ARBA" id="ARBA00022670"/>
    </source>
</evidence>
<keyword evidence="9" id="KW-1185">Reference proteome</keyword>
<dbReference type="InterPro" id="IPR000064">
    <property type="entry name" value="NLP_P60_dom"/>
</dbReference>
<protein>
    <submittedName>
        <fullName evidence="8">C40 family peptidase</fullName>
    </submittedName>
</protein>
<dbReference type="RefSeq" id="WP_190921025.1">
    <property type="nucleotide sequence ID" value="NZ_JACXIZ010000047.1"/>
</dbReference>
<keyword evidence="4" id="KW-0788">Thiol protease</keyword>
<name>A0A927BYP0_9BACL</name>
<accession>A0A927BYP0</accession>
<keyword evidence="5" id="KW-0732">Signal</keyword>
<evidence type="ECO:0000256" key="5">
    <source>
        <dbReference type="SAM" id="SignalP"/>
    </source>
</evidence>
<evidence type="ECO:0000256" key="1">
    <source>
        <dbReference type="ARBA" id="ARBA00007074"/>
    </source>
</evidence>
<feature type="signal peptide" evidence="5">
    <location>
        <begin position="1"/>
        <end position="21"/>
    </location>
</feature>
<gene>
    <name evidence="8" type="ORF">IDH44_22240</name>
</gene>